<proteinExistence type="predicted"/>
<dbReference type="KEGG" id="sre:PTSG_01871"/>
<dbReference type="GeneID" id="16078444"/>
<feature type="region of interest" description="Disordered" evidence="1">
    <location>
        <begin position="357"/>
        <end position="382"/>
    </location>
</feature>
<keyword evidence="2" id="KW-0472">Membrane</keyword>
<name>F2TZ71_SALR5</name>
<protein>
    <submittedName>
        <fullName evidence="3">Uncharacterized protein</fullName>
    </submittedName>
</protein>
<evidence type="ECO:0000313" key="3">
    <source>
        <dbReference type="EMBL" id="EGD78895.1"/>
    </source>
</evidence>
<feature type="compositionally biased region" description="Polar residues" evidence="1">
    <location>
        <begin position="368"/>
        <end position="382"/>
    </location>
</feature>
<organism evidence="4">
    <name type="scientific">Salpingoeca rosetta (strain ATCC 50818 / BSB-021)</name>
    <dbReference type="NCBI Taxonomy" id="946362"/>
    <lineage>
        <taxon>Eukaryota</taxon>
        <taxon>Choanoflagellata</taxon>
        <taxon>Craspedida</taxon>
        <taxon>Salpingoecidae</taxon>
        <taxon>Salpingoeca</taxon>
    </lineage>
</organism>
<dbReference type="RefSeq" id="XP_004997851.1">
    <property type="nucleotide sequence ID" value="XM_004997794.1"/>
</dbReference>
<dbReference type="Proteomes" id="UP000007799">
    <property type="component" value="Unassembled WGS sequence"/>
</dbReference>
<evidence type="ECO:0000313" key="4">
    <source>
        <dbReference type="Proteomes" id="UP000007799"/>
    </source>
</evidence>
<evidence type="ECO:0000256" key="2">
    <source>
        <dbReference type="SAM" id="Phobius"/>
    </source>
</evidence>
<dbReference type="AlphaFoldDB" id="F2TZ71"/>
<keyword evidence="2" id="KW-1133">Transmembrane helix</keyword>
<sequence length="382" mass="42539">MAETCSSSYALQFQAIGTIIAACWVFGMTALIFAHIRSCVVFKCSRSHAMHIDLVETNYANGYDLAWLDQGWYLTTPFKRSYAYYTIWIILHKALVVVAYTVLSDIPFAQAGAVLGLFLVSSLMLSLCKPFRIANANLIASCYHIALMAASLLVLMRRTDGSQALLESPYLDREVIAAVAFAGVIAGFVFATWLVSAARHRSQWPAPSSLDAYPPGPLAAMAEASRAMAACWESPWHLAPTHTLAASIHAVQSYVQDPDTPEGVTLQLRHLLDSLLLCYAQVAPHSIYSQAPRASVWTCQKQLALMMPEMRRRMDERDEEYLLMPRHFKRYQLKMVAFLAFRELLLRVRERGHQPRGDTFAIQVRPPSGSSDSASLLDTSEA</sequence>
<keyword evidence="2" id="KW-0812">Transmembrane</keyword>
<feature type="transmembrane region" description="Helical" evidence="2">
    <location>
        <begin position="135"/>
        <end position="155"/>
    </location>
</feature>
<feature type="transmembrane region" description="Helical" evidence="2">
    <location>
        <begin position="108"/>
        <end position="128"/>
    </location>
</feature>
<dbReference type="eggNOG" id="ENOG502QUQ3">
    <property type="taxonomic scope" value="Eukaryota"/>
</dbReference>
<dbReference type="InParanoid" id="F2TZ71"/>
<feature type="transmembrane region" description="Helical" evidence="2">
    <location>
        <begin position="175"/>
        <end position="195"/>
    </location>
</feature>
<evidence type="ECO:0000256" key="1">
    <source>
        <dbReference type="SAM" id="MobiDB-lite"/>
    </source>
</evidence>
<gene>
    <name evidence="3" type="ORF">PTSG_01871</name>
</gene>
<accession>F2TZ71</accession>
<dbReference type="EMBL" id="GL832957">
    <property type="protein sequence ID" value="EGD78895.1"/>
    <property type="molecule type" value="Genomic_DNA"/>
</dbReference>
<feature type="transmembrane region" description="Helical" evidence="2">
    <location>
        <begin position="82"/>
        <end position="102"/>
    </location>
</feature>
<feature type="transmembrane region" description="Helical" evidence="2">
    <location>
        <begin position="12"/>
        <end position="36"/>
    </location>
</feature>
<keyword evidence="4" id="KW-1185">Reference proteome</keyword>
<reference evidence="3" key="1">
    <citation type="submission" date="2009-08" db="EMBL/GenBank/DDBJ databases">
        <title>Annotation of Salpingoeca rosetta.</title>
        <authorList>
            <consortium name="The Broad Institute Genome Sequencing Platform"/>
            <person name="Russ C."/>
            <person name="Cuomo C."/>
            <person name="Burger G."/>
            <person name="Gray M.W."/>
            <person name="Holland P.W.H."/>
            <person name="King N."/>
            <person name="Lang F.B.F."/>
            <person name="Roger A.J."/>
            <person name="Ruiz-Trillo I."/>
            <person name="Young S.K."/>
            <person name="Zeng Q."/>
            <person name="Gargeya S."/>
            <person name="Alvarado L."/>
            <person name="Berlin A."/>
            <person name="Chapman S.B."/>
            <person name="Chen Z."/>
            <person name="Freedman E."/>
            <person name="Gellesch M."/>
            <person name="Goldberg J."/>
            <person name="Griggs A."/>
            <person name="Gujja S."/>
            <person name="Heilman E."/>
            <person name="Heiman D."/>
            <person name="Howarth C."/>
            <person name="Mehta T."/>
            <person name="Neiman D."/>
            <person name="Pearson M."/>
            <person name="Roberts A."/>
            <person name="Saif S."/>
            <person name="Shea T."/>
            <person name="Shenoy N."/>
            <person name="Sisk P."/>
            <person name="Stolte C."/>
            <person name="Sykes S."/>
            <person name="White J."/>
            <person name="Yandava C."/>
            <person name="Haas B."/>
            <person name="Nusbaum C."/>
            <person name="Birren B."/>
        </authorList>
    </citation>
    <scope>NUCLEOTIDE SEQUENCE [LARGE SCALE GENOMIC DNA]</scope>
    <source>
        <strain evidence="3">ATCC 50818</strain>
    </source>
</reference>